<dbReference type="SUPFAM" id="SSF55486">
    <property type="entry name" value="Metalloproteases ('zincins'), catalytic domain"/>
    <property type="match status" value="1"/>
</dbReference>
<dbReference type="RefSeq" id="WP_213359492.1">
    <property type="nucleotide sequence ID" value="NZ_JAHBGD010000005.1"/>
</dbReference>
<protein>
    <submittedName>
        <fullName evidence="1">Uncharacterized protein</fullName>
    </submittedName>
</protein>
<dbReference type="EMBL" id="BSFM01000017">
    <property type="protein sequence ID" value="GLK85751.1"/>
    <property type="molecule type" value="Genomic_DNA"/>
</dbReference>
<dbReference type="AlphaFoldDB" id="A0A9W6NCM4"/>
<sequence>MHGGSAVRATTHADIARLGTRFLVFPQPSFIPGYERPETVWISTPLGGVTAGPADDRMYVVDPVGMKPPYQSPYLPPYTGRAYPAVMPGPDGHFDRLPIGTREFQAAHVFACVRRVLDICESYWGEEIPWFFQPTYERLEIVPQLDWDNAQSGFGFLELGEERVRSDPRPFALNFDAVAHEVGHLVLFGAMGVPRREPPRDYFAYHEAVSDVIALLGLLHFDTALDLILRRTRGNLLLTNEFDRFAELSDEKEVRRFNHSLKMTDVGREVHDLSKPFAGALFDTLIEIYQLLLFERGLSDLDPRTFWNLRSELPEERLEQELSASLIDYERRHFAAKAVLEEARDVLGSTLLGSWRLLDPAQLTYADAAEALIRTADNGSARRFADRFEACLAWRGVLLAPGQMQWLSRP</sequence>
<name>A0A9W6NCM4_9HYPH</name>
<evidence type="ECO:0000313" key="1">
    <source>
        <dbReference type="EMBL" id="GLK85751.1"/>
    </source>
</evidence>
<comment type="caution">
    <text evidence="1">The sequence shown here is derived from an EMBL/GenBank/DDBJ whole genome shotgun (WGS) entry which is preliminary data.</text>
</comment>
<evidence type="ECO:0000313" key="2">
    <source>
        <dbReference type="Proteomes" id="UP001143330"/>
    </source>
</evidence>
<gene>
    <name evidence="1" type="ORF">GCM10017653_38210</name>
</gene>
<accession>A0A9W6NCM4</accession>
<reference evidence="1" key="2">
    <citation type="submission" date="2023-01" db="EMBL/GenBank/DDBJ databases">
        <authorList>
            <person name="Sun Q."/>
            <person name="Evtushenko L."/>
        </authorList>
    </citation>
    <scope>NUCLEOTIDE SEQUENCE</scope>
    <source>
        <strain evidence="1">VKM B-2789</strain>
    </source>
</reference>
<keyword evidence="2" id="KW-1185">Reference proteome</keyword>
<reference evidence="1" key="1">
    <citation type="journal article" date="2014" name="Int. J. Syst. Evol. Microbiol.">
        <title>Complete genome sequence of Corynebacterium casei LMG S-19264T (=DSM 44701T), isolated from a smear-ripened cheese.</title>
        <authorList>
            <consortium name="US DOE Joint Genome Institute (JGI-PGF)"/>
            <person name="Walter F."/>
            <person name="Albersmeier A."/>
            <person name="Kalinowski J."/>
            <person name="Ruckert C."/>
        </authorList>
    </citation>
    <scope>NUCLEOTIDE SEQUENCE</scope>
    <source>
        <strain evidence="1">VKM B-2789</strain>
    </source>
</reference>
<proteinExistence type="predicted"/>
<organism evidence="1 2">
    <name type="scientific">Ancylobacter defluvii</name>
    <dbReference type="NCBI Taxonomy" id="1282440"/>
    <lineage>
        <taxon>Bacteria</taxon>
        <taxon>Pseudomonadati</taxon>
        <taxon>Pseudomonadota</taxon>
        <taxon>Alphaproteobacteria</taxon>
        <taxon>Hyphomicrobiales</taxon>
        <taxon>Xanthobacteraceae</taxon>
        <taxon>Ancylobacter</taxon>
    </lineage>
</organism>
<dbReference type="Proteomes" id="UP001143330">
    <property type="component" value="Unassembled WGS sequence"/>
</dbReference>